<sequence length="757" mass="80989">MSKVERGNPNRAWLFPGQGSQVAGMGVDLLARFADVRRLCDSVLDFDIAEACTGENGHLNRTDQLQPTLYTVNYLHALALRETEGWPAVMAGHSLGEISALAVSGFLDFEQGLRLVAARGRLMHAVRDGGMAAAVRIERPALLAVLEASGLTTVDIANWNSGTETVLSGPVADLALLKDAVRAAGGILIPLKVGAAFHSRYMAGAADSLGAVLAGIVFKPGRVPVLSNVTALEYTPQDAARLLARQVREPVRWSDCMQALRRRGVTEIDEVGPGGVLRKLWAANPSDNGARSNGSPIVVAAAPTRETFCAAYRVRHAYVAGSMYRAISSVELVERMAKSGYLAFFGTGGISRTEIDSAVARLARTCAGLPYGLNILSQPERSAAEQWVVDAALRANVTVLEASAYTTLSAPLVQYRYSGSRLTAGTPYVPNRIIAKVSRGEVARKFLLPPSKEIIDDLRAKGLLTVEEARVAELAPVASDICVESDSGGHTDRGAALVLIPSILSLRTRIGSSFPASRQVRIGAAGGLGTPSAIAAVLTLGAEFVLTGSINQCTPEAGTSDSVKDLLATLGVHDMALAPAADLFEVDGQVQVVRKGTLFAARANRLQRVYREHGRWEEVDLPTRSSIERRILKDSYDSVLEKVRSRYVLQNRADRLRVLEQDPRQQLAAVFTTYLVHTTVAAIEGDAGLAADFQIHCGPALGAFNEWVQGSALEDWRNRHVDTIADALLAAVRSDSRNGETTGNARSELDRVPDPIG</sequence>
<dbReference type="RefSeq" id="WP_387722895.1">
    <property type="nucleotide sequence ID" value="NZ_JBIAPI010000009.1"/>
</dbReference>
<protein>
    <recommendedName>
        <fullName evidence="1">[acyl-carrier-protein] S-malonyltransferase</fullName>
        <ecNumber evidence="1">2.3.1.39</ecNumber>
    </recommendedName>
</protein>
<feature type="region of interest" description="Disordered" evidence="5">
    <location>
        <begin position="735"/>
        <end position="757"/>
    </location>
</feature>
<dbReference type="SUPFAM" id="SSF51412">
    <property type="entry name" value="Inosine monophosphate dehydrogenase (IMPDH)"/>
    <property type="match status" value="1"/>
</dbReference>
<evidence type="ECO:0000256" key="1">
    <source>
        <dbReference type="ARBA" id="ARBA00013258"/>
    </source>
</evidence>
<evidence type="ECO:0000256" key="3">
    <source>
        <dbReference type="ARBA" id="ARBA00023315"/>
    </source>
</evidence>
<feature type="compositionally biased region" description="Basic and acidic residues" evidence="5">
    <location>
        <begin position="747"/>
        <end position="757"/>
    </location>
</feature>
<evidence type="ECO:0000256" key="5">
    <source>
        <dbReference type="SAM" id="MobiDB-lite"/>
    </source>
</evidence>
<dbReference type="SUPFAM" id="SSF52151">
    <property type="entry name" value="FabD/lysophospholipase-like"/>
    <property type="match status" value="1"/>
</dbReference>
<keyword evidence="2" id="KW-0808">Transferase</keyword>
<dbReference type="InterPro" id="IPR050858">
    <property type="entry name" value="Mal-CoA-ACP_Trans/PKS_FabD"/>
</dbReference>
<accession>A0ABW6R0S5</accession>
<dbReference type="InterPro" id="IPR049489">
    <property type="entry name" value="FabD-like_helical_ins"/>
</dbReference>
<dbReference type="InterPro" id="IPR016035">
    <property type="entry name" value="Acyl_Trfase/lysoPLipase"/>
</dbReference>
<name>A0ABW6R0S5_9NOCA</name>
<dbReference type="Proteomes" id="UP001601948">
    <property type="component" value="Unassembled WGS sequence"/>
</dbReference>
<dbReference type="InterPro" id="IPR014179">
    <property type="entry name" value="PfaD-like_TIM-barrel"/>
</dbReference>
<proteinExistence type="predicted"/>
<evidence type="ECO:0000256" key="4">
    <source>
        <dbReference type="ARBA" id="ARBA00048462"/>
    </source>
</evidence>
<dbReference type="InterPro" id="IPR014043">
    <property type="entry name" value="Acyl_transferase_dom"/>
</dbReference>
<dbReference type="NCBIfam" id="TIGR02814">
    <property type="entry name" value="pfaD_fam"/>
    <property type="match status" value="1"/>
</dbReference>
<dbReference type="PANTHER" id="PTHR42681">
    <property type="entry name" value="MALONYL-COA-ACYL CARRIER PROTEIN TRANSACYLASE, MITOCHONDRIAL"/>
    <property type="match status" value="1"/>
</dbReference>
<keyword evidence="8" id="KW-1185">Reference proteome</keyword>
<dbReference type="Pfam" id="PF00698">
    <property type="entry name" value="Acyl_transf_1"/>
    <property type="match status" value="1"/>
</dbReference>
<comment type="catalytic activity">
    <reaction evidence="4">
        <text>holo-[ACP] + malonyl-CoA = malonyl-[ACP] + CoA</text>
        <dbReference type="Rhea" id="RHEA:41792"/>
        <dbReference type="Rhea" id="RHEA-COMP:9623"/>
        <dbReference type="Rhea" id="RHEA-COMP:9685"/>
        <dbReference type="ChEBI" id="CHEBI:57287"/>
        <dbReference type="ChEBI" id="CHEBI:57384"/>
        <dbReference type="ChEBI" id="CHEBI:64479"/>
        <dbReference type="ChEBI" id="CHEBI:78449"/>
        <dbReference type="EC" id="2.3.1.39"/>
    </reaction>
</comment>
<dbReference type="Pfam" id="PF21607">
    <property type="entry name" value="FabD_helical_ins"/>
    <property type="match status" value="1"/>
</dbReference>
<dbReference type="PANTHER" id="PTHR42681:SF1">
    <property type="entry name" value="MALONYL-COA-ACYL CARRIER PROTEIN TRANSACYLASE, MITOCHONDRIAL"/>
    <property type="match status" value="1"/>
</dbReference>
<dbReference type="InterPro" id="IPR016036">
    <property type="entry name" value="Malonyl_transacylase_ACP-bd"/>
</dbReference>
<dbReference type="InterPro" id="IPR001227">
    <property type="entry name" value="Ac_transferase_dom_sf"/>
</dbReference>
<dbReference type="Gene3D" id="3.20.20.70">
    <property type="entry name" value="Aldolase class I"/>
    <property type="match status" value="2"/>
</dbReference>
<evidence type="ECO:0000313" key="7">
    <source>
        <dbReference type="EMBL" id="MFF3227101.1"/>
    </source>
</evidence>
<keyword evidence="3" id="KW-0012">Acyltransferase</keyword>
<dbReference type="SMART" id="SM00827">
    <property type="entry name" value="PKS_AT"/>
    <property type="match status" value="1"/>
</dbReference>
<feature type="domain" description="Malonyl-CoA:ACP transacylase (MAT)" evidence="6">
    <location>
        <begin position="14"/>
        <end position="307"/>
    </location>
</feature>
<evidence type="ECO:0000259" key="6">
    <source>
        <dbReference type="SMART" id="SM00827"/>
    </source>
</evidence>
<evidence type="ECO:0000256" key="2">
    <source>
        <dbReference type="ARBA" id="ARBA00022679"/>
    </source>
</evidence>
<gene>
    <name evidence="7" type="ORF">ACFYV7_30190</name>
</gene>
<dbReference type="Gene3D" id="3.40.366.10">
    <property type="entry name" value="Malonyl-Coenzyme A Acyl Carrier Protein, domain 2"/>
    <property type="match status" value="1"/>
</dbReference>
<dbReference type="EC" id="2.3.1.39" evidence="1"/>
<organism evidence="7 8">
    <name type="scientific">Nocardia suismassiliense</name>
    <dbReference type="NCBI Taxonomy" id="2077092"/>
    <lineage>
        <taxon>Bacteria</taxon>
        <taxon>Bacillati</taxon>
        <taxon>Actinomycetota</taxon>
        <taxon>Actinomycetes</taxon>
        <taxon>Mycobacteriales</taxon>
        <taxon>Nocardiaceae</taxon>
        <taxon>Nocardia</taxon>
    </lineage>
</organism>
<comment type="caution">
    <text evidence="7">The sequence shown here is derived from an EMBL/GenBank/DDBJ whole genome shotgun (WGS) entry which is preliminary data.</text>
</comment>
<dbReference type="Pfam" id="PF03060">
    <property type="entry name" value="NMO"/>
    <property type="match status" value="1"/>
</dbReference>
<reference evidence="7 8" key="1">
    <citation type="submission" date="2024-10" db="EMBL/GenBank/DDBJ databases">
        <title>The Natural Products Discovery Center: Release of the First 8490 Sequenced Strains for Exploring Actinobacteria Biosynthetic Diversity.</title>
        <authorList>
            <person name="Kalkreuter E."/>
            <person name="Kautsar S.A."/>
            <person name="Yang D."/>
            <person name="Bader C.D."/>
            <person name="Teijaro C.N."/>
            <person name="Fluegel L."/>
            <person name="Davis C.M."/>
            <person name="Simpson J.R."/>
            <person name="Lauterbach L."/>
            <person name="Steele A.D."/>
            <person name="Gui C."/>
            <person name="Meng S."/>
            <person name="Li G."/>
            <person name="Viehrig K."/>
            <person name="Ye F."/>
            <person name="Su P."/>
            <person name="Kiefer A.F."/>
            <person name="Nichols A."/>
            <person name="Cepeda A.J."/>
            <person name="Yan W."/>
            <person name="Fan B."/>
            <person name="Jiang Y."/>
            <person name="Adhikari A."/>
            <person name="Zheng C.-J."/>
            <person name="Schuster L."/>
            <person name="Cowan T.M."/>
            <person name="Smanski M.J."/>
            <person name="Chevrette M.G."/>
            <person name="De Carvalho L.P.S."/>
            <person name="Shen B."/>
        </authorList>
    </citation>
    <scope>NUCLEOTIDE SEQUENCE [LARGE SCALE GENOMIC DNA]</scope>
    <source>
        <strain evidence="7 8">NPDC003040</strain>
    </source>
</reference>
<evidence type="ECO:0000313" key="8">
    <source>
        <dbReference type="Proteomes" id="UP001601948"/>
    </source>
</evidence>
<dbReference type="EMBL" id="JBIAPI010000009">
    <property type="protein sequence ID" value="MFF3227101.1"/>
    <property type="molecule type" value="Genomic_DNA"/>
</dbReference>
<dbReference type="InterPro" id="IPR013785">
    <property type="entry name" value="Aldolase_TIM"/>
</dbReference>
<dbReference type="Gene3D" id="3.30.70.250">
    <property type="entry name" value="Malonyl-CoA ACP transacylase, ACP-binding"/>
    <property type="match status" value="1"/>
</dbReference>
<dbReference type="SUPFAM" id="SSF55048">
    <property type="entry name" value="Probable ACP-binding domain of malonyl-CoA ACP transacylase"/>
    <property type="match status" value="1"/>
</dbReference>